<dbReference type="PIRSF" id="PIRSF036894">
    <property type="entry name" value="PMI_Firm_short"/>
    <property type="match status" value="1"/>
</dbReference>
<feature type="binding site" evidence="5">
    <location>
        <position position="117"/>
    </location>
    <ligand>
        <name>Zn(2+)</name>
        <dbReference type="ChEBI" id="CHEBI:29105"/>
    </ligand>
</feature>
<comment type="cofactor">
    <cofactor evidence="5">
        <name>Zn(2+)</name>
        <dbReference type="ChEBI" id="CHEBI:29105"/>
    </cofactor>
    <text evidence="5">Binds 1 zinc ion per subunit.</text>
</comment>
<sequence length="324" mass="35557">MEPLTFRPIIKRIRWGGTRLASVLGKEIGDATDAAESWEIADHGDDQTIVDRGSLEGQPLGELVRSHKDELFGLQNSSDQFPLLIKFLDANDRLSVQVHPYDELARKFDPQENGKTEAWVILSADPGSKLFIGLKQGVGPEELRAALDATTVEDCLHTVEVKRGDCVFVPAGTVHAIGEGIVLAEIQQMSDLTFRLYDWGRVGADGKPRQLHIEESFQCIDFDRGPVNPVAPTVIEEGPHRIEELVRSDYFVIRRHTIAAGSTLDAVAHFRVLLTIEGAGQLTVNESEVPLELGRTVLLPATADSVSIKATEPLTLLEAYVPQA</sequence>
<keyword evidence="10" id="KW-1185">Reference proteome</keyword>
<dbReference type="InterPro" id="IPR046457">
    <property type="entry name" value="PMI_typeI_cat"/>
</dbReference>
<proteinExistence type="predicted"/>
<evidence type="ECO:0000256" key="4">
    <source>
        <dbReference type="ARBA" id="ARBA00030762"/>
    </source>
</evidence>
<dbReference type="PANTHER" id="PTHR42742">
    <property type="entry name" value="TRANSCRIPTIONAL REPRESSOR MPRA"/>
    <property type="match status" value="1"/>
</dbReference>
<reference evidence="9 10" key="1">
    <citation type="submission" date="2019-02" db="EMBL/GenBank/DDBJ databases">
        <title>Deep-cultivation of Planctomycetes and their phenomic and genomic characterization uncovers novel biology.</title>
        <authorList>
            <person name="Wiegand S."/>
            <person name="Jogler M."/>
            <person name="Boedeker C."/>
            <person name="Pinto D."/>
            <person name="Vollmers J."/>
            <person name="Rivas-Marin E."/>
            <person name="Kohn T."/>
            <person name="Peeters S.H."/>
            <person name="Heuer A."/>
            <person name="Rast P."/>
            <person name="Oberbeckmann S."/>
            <person name="Bunk B."/>
            <person name="Jeske O."/>
            <person name="Meyerdierks A."/>
            <person name="Storesund J.E."/>
            <person name="Kallscheuer N."/>
            <person name="Luecker S."/>
            <person name="Lage O.M."/>
            <person name="Pohl T."/>
            <person name="Merkel B.J."/>
            <person name="Hornburger P."/>
            <person name="Mueller R.-W."/>
            <person name="Bruemmer F."/>
            <person name="Labrenz M."/>
            <person name="Spormann A.M."/>
            <person name="Op den Camp H."/>
            <person name="Overmann J."/>
            <person name="Amann R."/>
            <person name="Jetten M.S.M."/>
            <person name="Mascher T."/>
            <person name="Medema M.H."/>
            <person name="Devos D.P."/>
            <person name="Kaster A.-K."/>
            <person name="Ovreas L."/>
            <person name="Rohde M."/>
            <person name="Galperin M.Y."/>
            <person name="Jogler C."/>
        </authorList>
    </citation>
    <scope>NUCLEOTIDE SEQUENCE [LARGE SCALE GENOMIC DNA]</scope>
    <source>
        <strain evidence="9 10">Pan189</strain>
    </source>
</reference>
<evidence type="ECO:0000313" key="10">
    <source>
        <dbReference type="Proteomes" id="UP000317318"/>
    </source>
</evidence>
<keyword evidence="9" id="KW-0413">Isomerase</keyword>
<dbReference type="Pfam" id="PF21621">
    <property type="entry name" value="MPI_cupin_dom"/>
    <property type="match status" value="1"/>
</dbReference>
<dbReference type="KEGG" id="svp:Pan189_37310"/>
<accession>A0A517R655</accession>
<evidence type="ECO:0000256" key="1">
    <source>
        <dbReference type="ARBA" id="ARBA00022723"/>
    </source>
</evidence>
<dbReference type="AlphaFoldDB" id="A0A517R655"/>
<dbReference type="InterPro" id="IPR014628">
    <property type="entry name" value="Man6P_isomerase_Firm_short"/>
</dbReference>
<dbReference type="RefSeq" id="WP_310821346.1">
    <property type="nucleotide sequence ID" value="NZ_CP036268.1"/>
</dbReference>
<name>A0A517R655_9PLAN</name>
<evidence type="ECO:0000259" key="7">
    <source>
        <dbReference type="Pfam" id="PF20511"/>
    </source>
</evidence>
<evidence type="ECO:0000256" key="3">
    <source>
        <dbReference type="ARBA" id="ARBA00029741"/>
    </source>
</evidence>
<feature type="domain" description="Mannose-6-phosphate isomerase cupin" evidence="8">
    <location>
        <begin position="242"/>
        <end position="310"/>
    </location>
</feature>
<evidence type="ECO:0000256" key="2">
    <source>
        <dbReference type="ARBA" id="ARBA00022833"/>
    </source>
</evidence>
<dbReference type="GO" id="GO:0008270">
    <property type="term" value="F:zinc ion binding"/>
    <property type="evidence" value="ECO:0007669"/>
    <property type="project" value="InterPro"/>
</dbReference>
<evidence type="ECO:0000256" key="6">
    <source>
        <dbReference type="PIRSR" id="PIRSR036894-2"/>
    </source>
</evidence>
<evidence type="ECO:0000256" key="5">
    <source>
        <dbReference type="PIRSR" id="PIRSR036894-1"/>
    </source>
</evidence>
<dbReference type="Gene3D" id="2.60.120.10">
    <property type="entry name" value="Jelly Rolls"/>
    <property type="match status" value="2"/>
</dbReference>
<dbReference type="GO" id="GO:0004476">
    <property type="term" value="F:mannose-6-phosphate isomerase activity"/>
    <property type="evidence" value="ECO:0007669"/>
    <property type="project" value="InterPro"/>
</dbReference>
<organism evidence="9 10">
    <name type="scientific">Stratiformator vulcanicus</name>
    <dbReference type="NCBI Taxonomy" id="2527980"/>
    <lineage>
        <taxon>Bacteria</taxon>
        <taxon>Pseudomonadati</taxon>
        <taxon>Planctomycetota</taxon>
        <taxon>Planctomycetia</taxon>
        <taxon>Planctomycetales</taxon>
        <taxon>Planctomycetaceae</taxon>
        <taxon>Stratiformator</taxon>
    </lineage>
</organism>
<dbReference type="InterPro" id="IPR014710">
    <property type="entry name" value="RmlC-like_jellyroll"/>
</dbReference>
<feature type="active site" evidence="6">
    <location>
        <position position="195"/>
    </location>
</feature>
<evidence type="ECO:0000313" key="9">
    <source>
        <dbReference type="EMBL" id="QDT39325.1"/>
    </source>
</evidence>
<dbReference type="PANTHER" id="PTHR42742:SF3">
    <property type="entry name" value="FRUCTOKINASE"/>
    <property type="match status" value="1"/>
</dbReference>
<evidence type="ECO:0000259" key="8">
    <source>
        <dbReference type="Pfam" id="PF21621"/>
    </source>
</evidence>
<dbReference type="EMBL" id="CP036268">
    <property type="protein sequence ID" value="QDT39325.1"/>
    <property type="molecule type" value="Genomic_DNA"/>
</dbReference>
<dbReference type="Pfam" id="PF20511">
    <property type="entry name" value="PMI_typeI_cat"/>
    <property type="match status" value="1"/>
</dbReference>
<keyword evidence="1 5" id="KW-0479">Metal-binding</keyword>
<dbReference type="InterPro" id="IPR049071">
    <property type="entry name" value="MPI_cupin_dom"/>
</dbReference>
<keyword evidence="2 5" id="KW-0862">Zinc</keyword>
<dbReference type="Proteomes" id="UP000317318">
    <property type="component" value="Chromosome"/>
</dbReference>
<protein>
    <recommendedName>
        <fullName evidence="3">Phosphohexomutase</fullName>
    </recommendedName>
    <alternativeName>
        <fullName evidence="4">Phosphomannose isomerase</fullName>
    </alternativeName>
</protein>
<feature type="binding site" evidence="5">
    <location>
        <position position="175"/>
    </location>
    <ligand>
        <name>Zn(2+)</name>
        <dbReference type="ChEBI" id="CHEBI:29105"/>
    </ligand>
</feature>
<feature type="domain" description="Phosphomannose isomerase type I catalytic" evidence="7">
    <location>
        <begin position="9"/>
        <end position="109"/>
    </location>
</feature>
<dbReference type="CDD" id="cd07010">
    <property type="entry name" value="cupin_PMI_type_I_N_bac"/>
    <property type="match status" value="1"/>
</dbReference>
<gene>
    <name evidence="9" type="primary">gmuF</name>
    <name evidence="9" type="ORF">Pan189_37310</name>
</gene>
<dbReference type="InterPro" id="IPR011051">
    <property type="entry name" value="RmlC_Cupin_sf"/>
</dbReference>
<dbReference type="InterPro" id="IPR051804">
    <property type="entry name" value="Carb_Metab_Reg_Kinase/Isom"/>
</dbReference>
<feature type="binding site" evidence="5">
    <location>
        <position position="99"/>
    </location>
    <ligand>
        <name>Zn(2+)</name>
        <dbReference type="ChEBI" id="CHEBI:29105"/>
    </ligand>
</feature>
<dbReference type="GO" id="GO:0005975">
    <property type="term" value="P:carbohydrate metabolic process"/>
    <property type="evidence" value="ECO:0007669"/>
    <property type="project" value="InterPro"/>
</dbReference>
<dbReference type="SUPFAM" id="SSF51182">
    <property type="entry name" value="RmlC-like cupins"/>
    <property type="match status" value="1"/>
</dbReference>